<gene>
    <name evidence="16" type="primary">p3h2</name>
</gene>
<keyword evidence="17" id="KW-1185">Reference proteome</keyword>
<evidence type="ECO:0000256" key="8">
    <source>
        <dbReference type="ARBA" id="ARBA00022803"/>
    </source>
</evidence>
<dbReference type="GO" id="GO:0019797">
    <property type="term" value="F:procollagen-proline 3-dioxygenase activity"/>
    <property type="evidence" value="ECO:0007669"/>
    <property type="project" value="UniProtKB-EC"/>
</dbReference>
<organism evidence="16 17">
    <name type="scientific">Salarias fasciatus</name>
    <name type="common">Jewelled blenny</name>
    <name type="synonym">Blennius fasciatus</name>
    <dbReference type="NCBI Taxonomy" id="181472"/>
    <lineage>
        <taxon>Eukaryota</taxon>
        <taxon>Metazoa</taxon>
        <taxon>Chordata</taxon>
        <taxon>Craniata</taxon>
        <taxon>Vertebrata</taxon>
        <taxon>Euteleostomi</taxon>
        <taxon>Actinopterygii</taxon>
        <taxon>Neopterygii</taxon>
        <taxon>Teleostei</taxon>
        <taxon>Neoteleostei</taxon>
        <taxon>Acanthomorphata</taxon>
        <taxon>Ovalentaria</taxon>
        <taxon>Blenniimorphae</taxon>
        <taxon>Blenniiformes</taxon>
        <taxon>Blennioidei</taxon>
        <taxon>Blenniidae</taxon>
        <taxon>Salariinae</taxon>
        <taxon>Salarias</taxon>
    </lineage>
</organism>
<name>A0A672JPI4_SALFA</name>
<keyword evidence="11" id="KW-0223">Dioxygenase</keyword>
<dbReference type="InterPro" id="IPR005123">
    <property type="entry name" value="Oxoglu/Fe-dep_dioxygenase_dom"/>
</dbReference>
<dbReference type="GO" id="GO:0005783">
    <property type="term" value="C:endoplasmic reticulum"/>
    <property type="evidence" value="ECO:0007669"/>
    <property type="project" value="TreeGrafter"/>
</dbReference>
<dbReference type="PANTHER" id="PTHR14049">
    <property type="entry name" value="LEPRECAN 1"/>
    <property type="match status" value="1"/>
</dbReference>
<dbReference type="SMART" id="SM00702">
    <property type="entry name" value="P4Hc"/>
    <property type="match status" value="1"/>
</dbReference>
<comment type="cofactor">
    <cofactor evidence="1">
        <name>L-ascorbate</name>
        <dbReference type="ChEBI" id="CHEBI:38290"/>
    </cofactor>
</comment>
<comment type="cofactor">
    <cofactor evidence="2">
        <name>Fe cation</name>
        <dbReference type="ChEBI" id="CHEBI:24875"/>
    </cofactor>
</comment>
<dbReference type="Gene3D" id="1.25.40.10">
    <property type="entry name" value="Tetratricopeptide repeat domain"/>
    <property type="match status" value="2"/>
</dbReference>
<keyword evidence="8" id="KW-0802">TPR repeat</keyword>
<keyword evidence="9" id="KW-0256">Endoplasmic reticulum</keyword>
<dbReference type="GO" id="GO:0031418">
    <property type="term" value="F:L-ascorbic acid binding"/>
    <property type="evidence" value="ECO:0007669"/>
    <property type="project" value="UniProtKB-KW"/>
</dbReference>
<keyword evidence="13" id="KW-0408">Iron</keyword>
<dbReference type="Pfam" id="PF23557">
    <property type="entry name" value="TPR_leprecan"/>
    <property type="match status" value="1"/>
</dbReference>
<dbReference type="InterPro" id="IPR011990">
    <property type="entry name" value="TPR-like_helical_dom_sf"/>
</dbReference>
<evidence type="ECO:0000256" key="9">
    <source>
        <dbReference type="ARBA" id="ARBA00022824"/>
    </source>
</evidence>
<proteinExistence type="inferred from homology"/>
<keyword evidence="7" id="KW-0677">Repeat</keyword>
<dbReference type="PROSITE" id="PS51471">
    <property type="entry name" value="FE2OG_OXY"/>
    <property type="match status" value="1"/>
</dbReference>
<accession>A0A672JPI4</accession>
<dbReference type="GO" id="GO:0005506">
    <property type="term" value="F:iron ion binding"/>
    <property type="evidence" value="ECO:0007669"/>
    <property type="project" value="InterPro"/>
</dbReference>
<dbReference type="GO" id="GO:0032963">
    <property type="term" value="P:collagen metabolic process"/>
    <property type="evidence" value="ECO:0007669"/>
    <property type="project" value="InterPro"/>
</dbReference>
<keyword evidence="5" id="KW-0479">Metal-binding</keyword>
<evidence type="ECO:0000256" key="14">
    <source>
        <dbReference type="ARBA" id="ARBA00023180"/>
    </source>
</evidence>
<evidence type="ECO:0000256" key="13">
    <source>
        <dbReference type="ARBA" id="ARBA00023004"/>
    </source>
</evidence>
<dbReference type="InterPro" id="IPR056585">
    <property type="entry name" value="Leprecan_dom"/>
</dbReference>
<reference evidence="16" key="2">
    <citation type="submission" date="2025-08" db="UniProtKB">
        <authorList>
            <consortium name="Ensembl"/>
        </authorList>
    </citation>
    <scope>IDENTIFICATION</scope>
</reference>
<evidence type="ECO:0000256" key="2">
    <source>
        <dbReference type="ARBA" id="ARBA00001962"/>
    </source>
</evidence>
<evidence type="ECO:0000256" key="1">
    <source>
        <dbReference type="ARBA" id="ARBA00001961"/>
    </source>
</evidence>
<evidence type="ECO:0000256" key="3">
    <source>
        <dbReference type="ARBA" id="ARBA00006487"/>
    </source>
</evidence>
<keyword evidence="10" id="KW-0847">Vitamin C</keyword>
<dbReference type="AlphaFoldDB" id="A0A672JPI4"/>
<feature type="domain" description="Fe2OG dioxygenase" evidence="15">
    <location>
        <begin position="451"/>
        <end position="565"/>
    </location>
</feature>
<evidence type="ECO:0000256" key="6">
    <source>
        <dbReference type="ARBA" id="ARBA00022729"/>
    </source>
</evidence>
<evidence type="ECO:0000259" key="15">
    <source>
        <dbReference type="PROSITE" id="PS51471"/>
    </source>
</evidence>
<dbReference type="EC" id="1.14.11.7" evidence="4"/>
<keyword evidence="12" id="KW-0560">Oxidoreductase</keyword>
<dbReference type="Pfam" id="PF13640">
    <property type="entry name" value="2OG-FeII_Oxy_3"/>
    <property type="match status" value="1"/>
</dbReference>
<reference evidence="16" key="3">
    <citation type="submission" date="2025-09" db="UniProtKB">
        <authorList>
            <consortium name="Ensembl"/>
        </authorList>
    </citation>
    <scope>IDENTIFICATION</scope>
</reference>
<evidence type="ECO:0000313" key="16">
    <source>
        <dbReference type="Ensembl" id="ENSSFAP00005056146.1"/>
    </source>
</evidence>
<protein>
    <recommendedName>
        <fullName evidence="4">procollagen-proline 3-dioxygenase</fullName>
        <ecNumber evidence="4">1.14.11.7</ecNumber>
    </recommendedName>
</protein>
<dbReference type="FunFam" id="2.60.120.620:FF:000003">
    <property type="entry name" value="Prolyl 3-hydroxylase 2"/>
    <property type="match status" value="1"/>
</dbReference>
<evidence type="ECO:0000256" key="7">
    <source>
        <dbReference type="ARBA" id="ARBA00022737"/>
    </source>
</evidence>
<evidence type="ECO:0000256" key="12">
    <source>
        <dbReference type="ARBA" id="ARBA00023002"/>
    </source>
</evidence>
<dbReference type="InterPro" id="IPR006620">
    <property type="entry name" value="Pro_4_hyd_alph"/>
</dbReference>
<dbReference type="Ensembl" id="ENSSFAT00005057857.1">
    <property type="protein sequence ID" value="ENSSFAP00005056146.1"/>
    <property type="gene ID" value="ENSSFAG00005026526.1"/>
</dbReference>
<dbReference type="Gene3D" id="2.60.120.620">
    <property type="entry name" value="q2cbj1_9rhob like domain"/>
    <property type="match status" value="1"/>
</dbReference>
<evidence type="ECO:0000256" key="4">
    <source>
        <dbReference type="ARBA" id="ARBA00012262"/>
    </source>
</evidence>
<dbReference type="PANTHER" id="PTHR14049:SF1">
    <property type="entry name" value="PROLYL 3-HYDROXYLASE 2"/>
    <property type="match status" value="1"/>
</dbReference>
<evidence type="ECO:0000313" key="17">
    <source>
        <dbReference type="Proteomes" id="UP000472267"/>
    </source>
</evidence>
<comment type="similarity">
    <text evidence="3">Belongs to the leprecan family.</text>
</comment>
<evidence type="ECO:0000256" key="10">
    <source>
        <dbReference type="ARBA" id="ARBA00022896"/>
    </source>
</evidence>
<evidence type="ECO:0000256" key="11">
    <source>
        <dbReference type="ARBA" id="ARBA00022964"/>
    </source>
</evidence>
<dbReference type="InterPro" id="IPR044862">
    <property type="entry name" value="Pro_4_hyd_alph_FE2OG_OXY"/>
</dbReference>
<dbReference type="Proteomes" id="UP000472267">
    <property type="component" value="Chromosome 23"/>
</dbReference>
<dbReference type="InterPro" id="IPR039575">
    <property type="entry name" value="P3H"/>
</dbReference>
<reference evidence="16" key="1">
    <citation type="submission" date="2019-06" db="EMBL/GenBank/DDBJ databases">
        <authorList>
            <consortium name="Wellcome Sanger Institute Data Sharing"/>
        </authorList>
    </citation>
    <scope>NUCLEOTIDE SEQUENCE [LARGE SCALE GENOMIC DNA]</scope>
</reference>
<keyword evidence="14" id="KW-0325">Glycoprotein</keyword>
<evidence type="ECO:0000256" key="5">
    <source>
        <dbReference type="ARBA" id="ARBA00022723"/>
    </source>
</evidence>
<keyword evidence="6" id="KW-0732">Signal</keyword>
<sequence length="602" mass="69335">MDSVLTSSAAFLEPYDLLYDNAVQAFYNGDYRNVVRFMEGALSTHREVRRTRVRCRLRCQDQHPFGKTFSDLRFFDVVLRRAACMNRCIEEKLGAQSVHKVSEDVVQDFNRRIPYNYLQLAYQKLKQTDKAAAAAHTYFQANPEHVEMGQDLEQYKDLQNVREEHFVDREARPHQHSFTAAVRLYDKGDYDAAVSLFEDALLEYYKADVECRALCQGPQKFEGHDHLRYRYSLHELISDHFTQVLHCEHECVRDLATRPGRLSPMENYLPLHYDYLQFAYFKVGRLEEALQCALTYLLFHEGEEFMTDNVDYYREMLGHDVHNILLLCTMLQYLLGGPLIYDSVKLVQDSVALNGTQRVLLDQVISEDECADLQQLAHAVTMAGDGYRGRMSPHTPNEKFEGATVLKTLQYGYEGRVPMKSARLFYDASERARRIIESYFMLNSTLHFSYTHLVCRTAITGQQDHRNDLSHPIHADNCLLDPEANECWKEPPAYTYRDYSALLYLNGDFEGGEFIFTEMDAKTITASVKPKCGRLVGFSSGGENPHGVKAVTSGQRCAVALWFTLDPLFRELERLQADEVILALDTQSVWNQGLNINPKDEL</sequence>